<evidence type="ECO:0000313" key="2">
    <source>
        <dbReference type="Proteomes" id="UP000035054"/>
    </source>
</evidence>
<accession>A0A6N3X912</accession>
<organism evidence="1 2">
    <name type="scientific">Candidatus Synechococcus spongiarum 142</name>
    <dbReference type="NCBI Taxonomy" id="1608213"/>
    <lineage>
        <taxon>Bacteria</taxon>
        <taxon>Bacillati</taxon>
        <taxon>Cyanobacteriota</taxon>
        <taxon>Cyanophyceae</taxon>
        <taxon>Synechococcales</taxon>
        <taxon>Synechococcaceae</taxon>
        <taxon>Synechococcus</taxon>
    </lineage>
</organism>
<dbReference type="AlphaFoldDB" id="A0A6N3X912"/>
<dbReference type="Proteomes" id="UP000035054">
    <property type="component" value="Unassembled WGS sequence"/>
</dbReference>
<evidence type="ECO:0000313" key="1">
    <source>
        <dbReference type="EMBL" id="KKZ14787.1"/>
    </source>
</evidence>
<reference evidence="1 2" key="1">
    <citation type="submission" date="2015-01" db="EMBL/GenBank/DDBJ databases">
        <title>Lifestyle Evolution in Cyanobacterial Symbionts of Sponges.</title>
        <authorList>
            <person name="Burgsdorf I."/>
            <person name="Slaby B.M."/>
            <person name="Handley K.M."/>
            <person name="Haber M."/>
            <person name="Blom J."/>
            <person name="Marshall C.W."/>
            <person name="Gilbert J.A."/>
            <person name="Hentschel U."/>
            <person name="Steindler L."/>
        </authorList>
    </citation>
    <scope>NUCLEOTIDE SEQUENCE [LARGE SCALE GENOMIC DNA]</scope>
    <source>
        <strain evidence="1">142</strain>
    </source>
</reference>
<comment type="caution">
    <text evidence="1">The sequence shown here is derived from an EMBL/GenBank/DDBJ whole genome shotgun (WGS) entry which is preliminary data.</text>
</comment>
<gene>
    <name evidence="1" type="ORF">TH68_03965</name>
</gene>
<dbReference type="EMBL" id="JXUO01000132">
    <property type="protein sequence ID" value="KKZ14787.1"/>
    <property type="molecule type" value="Genomic_DNA"/>
</dbReference>
<sequence>MILKRIRIIAFFNLRIRLVSLRFISRRHTLYAIVIFFHRFLCNNSSTSFSIRKFFFFSYIFPWIFHVSKINEPLRISICIKI</sequence>
<name>A0A6N3X912_9SYNE</name>
<proteinExistence type="predicted"/>
<protein>
    <submittedName>
        <fullName evidence="1">Uncharacterized protein</fullName>
    </submittedName>
</protein>